<reference evidence="1 2" key="1">
    <citation type="submission" date="2020-01" db="EMBL/GenBank/DDBJ databases">
        <authorList>
            <person name="Gupta K D."/>
        </authorList>
    </citation>
    <scope>NUCLEOTIDE SEQUENCE [LARGE SCALE GENOMIC DNA]</scope>
</reference>
<evidence type="ECO:0000313" key="2">
    <source>
        <dbReference type="Proteomes" id="UP000467700"/>
    </source>
</evidence>
<gene>
    <name evidence="1" type="ORF">AAE3_LOCUS11222</name>
</gene>
<dbReference type="Proteomes" id="UP000467700">
    <property type="component" value="Unassembled WGS sequence"/>
</dbReference>
<dbReference type="PANTHER" id="PTHR21310">
    <property type="entry name" value="AMINOGLYCOSIDE PHOSPHOTRANSFERASE-RELATED-RELATED"/>
    <property type="match status" value="1"/>
</dbReference>
<organism evidence="1 2">
    <name type="scientific">Cyclocybe aegerita</name>
    <name type="common">Black poplar mushroom</name>
    <name type="synonym">Agrocybe aegerita</name>
    <dbReference type="NCBI Taxonomy" id="1973307"/>
    <lineage>
        <taxon>Eukaryota</taxon>
        <taxon>Fungi</taxon>
        <taxon>Dikarya</taxon>
        <taxon>Basidiomycota</taxon>
        <taxon>Agaricomycotina</taxon>
        <taxon>Agaricomycetes</taxon>
        <taxon>Agaricomycetidae</taxon>
        <taxon>Agaricales</taxon>
        <taxon>Agaricineae</taxon>
        <taxon>Bolbitiaceae</taxon>
        <taxon>Cyclocybe</taxon>
    </lineage>
</organism>
<name>A0A8S0VZQ0_CYCAE</name>
<evidence type="ECO:0000313" key="1">
    <source>
        <dbReference type="EMBL" id="CAA7269004.1"/>
    </source>
</evidence>
<keyword evidence="2" id="KW-1185">Reference proteome</keyword>
<dbReference type="InterPro" id="IPR051678">
    <property type="entry name" value="AGP_Transferase"/>
</dbReference>
<comment type="caution">
    <text evidence="1">The sequence shown here is derived from an EMBL/GenBank/DDBJ whole genome shotgun (WGS) entry which is preliminary data.</text>
</comment>
<dbReference type="OrthoDB" id="5404599at2759"/>
<proteinExistence type="predicted"/>
<evidence type="ECO:0008006" key="3">
    <source>
        <dbReference type="Google" id="ProtNLM"/>
    </source>
</evidence>
<dbReference type="InterPro" id="IPR011009">
    <property type="entry name" value="Kinase-like_dom_sf"/>
</dbReference>
<dbReference type="SUPFAM" id="SSF56112">
    <property type="entry name" value="Protein kinase-like (PK-like)"/>
    <property type="match status" value="1"/>
</dbReference>
<dbReference type="Gene3D" id="3.90.1200.10">
    <property type="match status" value="1"/>
</dbReference>
<sequence>MSTSTPELRGSPAVLAENLYLFVRAPPARFARSYGEAICVPPSITAFNLPLDMSTNELCRPHPRYRLRTGISWSQQLVKSLLRIFPKVLKPSLFEILIKTSSLFGKSPYHNIFRLPFNLVLKTSNHLVEADALRFVGSLRGINAPALIDSFSAPQKTYILSTWVEGDCCADVWERLTPLDKEKIVEDMRSQYSALQQQTSTRHRTICNASGGAIQDPRVPWIDDNPRTFPSYREFMEQVWLGLNFRNNHTLAQSIARLIERDNVPIVFSHGDALPKNLILPGGLDLWRRERPPLYIIDWEYAGWMPLPWEALKATWLVFDKEEDCYKMMVEVFPDSREELAADWEWRTRSGIPIV</sequence>
<accession>A0A8S0VZQ0</accession>
<dbReference type="PANTHER" id="PTHR21310:SF15">
    <property type="entry name" value="AMINOGLYCOSIDE PHOSPHOTRANSFERASE DOMAIN-CONTAINING PROTEIN"/>
    <property type="match status" value="1"/>
</dbReference>
<dbReference type="AlphaFoldDB" id="A0A8S0VZQ0"/>
<dbReference type="EMBL" id="CACVBS010000073">
    <property type="protein sequence ID" value="CAA7269004.1"/>
    <property type="molecule type" value="Genomic_DNA"/>
</dbReference>
<protein>
    <recommendedName>
        <fullName evidence="3">Aminoglycoside phosphotransferase domain-containing protein</fullName>
    </recommendedName>
</protein>